<dbReference type="RefSeq" id="XP_016991125.1">
    <property type="nucleotide sequence ID" value="XM_017135636.1"/>
</dbReference>
<dbReference type="Proteomes" id="UP001652680">
    <property type="component" value="Unassembled WGS sequence"/>
</dbReference>
<evidence type="ECO:0000256" key="1">
    <source>
        <dbReference type="SAM" id="SignalP"/>
    </source>
</evidence>
<organism evidence="5">
    <name type="scientific">Drosophila rhopaloa</name>
    <name type="common">Fruit fly</name>
    <dbReference type="NCBI Taxonomy" id="1041015"/>
    <lineage>
        <taxon>Eukaryota</taxon>
        <taxon>Metazoa</taxon>
        <taxon>Ecdysozoa</taxon>
        <taxon>Arthropoda</taxon>
        <taxon>Hexapoda</taxon>
        <taxon>Insecta</taxon>
        <taxon>Pterygota</taxon>
        <taxon>Neoptera</taxon>
        <taxon>Endopterygota</taxon>
        <taxon>Diptera</taxon>
        <taxon>Brachycera</taxon>
        <taxon>Muscomorpha</taxon>
        <taxon>Ephydroidea</taxon>
        <taxon>Drosophilidae</taxon>
        <taxon>Drosophila</taxon>
        <taxon>Sophophora</taxon>
    </lineage>
</organism>
<name>A0A6P4FRF3_DRORH</name>
<dbReference type="RefSeq" id="XP_016992034.1">
    <property type="nucleotide sequence ID" value="XM_017136545.1"/>
</dbReference>
<protein>
    <submittedName>
        <fullName evidence="4">Uncharacterized protein LOC108053069</fullName>
    </submittedName>
    <submittedName>
        <fullName evidence="5">Uncharacterized protein LOC108053819</fullName>
    </submittedName>
</protein>
<evidence type="ECO:0000313" key="2">
    <source>
        <dbReference type="EnsemblMetazoa" id="XP_016991125.1"/>
    </source>
</evidence>
<gene>
    <name evidence="5" type="primary">LOC108053819</name>
    <name evidence="2" type="synonym">108053069</name>
    <name evidence="4" type="synonym">LOC108053069</name>
</gene>
<feature type="signal peptide" evidence="1">
    <location>
        <begin position="1"/>
        <end position="25"/>
    </location>
</feature>
<reference evidence="3" key="1">
    <citation type="journal article" date="2021" name="Elife">
        <title>Highly contiguous assemblies of 101 drosophilid genomes.</title>
        <authorList>
            <person name="Kim B.Y."/>
            <person name="Wang J.R."/>
            <person name="Miller D.E."/>
            <person name="Barmina O."/>
            <person name="Delaney E."/>
            <person name="Thompson A."/>
            <person name="Comeault A.A."/>
            <person name="Peede D."/>
            <person name="D'Agostino E.R."/>
            <person name="Pelaez J."/>
            <person name="Aguilar J.M."/>
            <person name="Haji D."/>
            <person name="Matsunaga T."/>
            <person name="Armstrong E.E."/>
            <person name="Zych M."/>
            <person name="Ogawa Y."/>
            <person name="Stamenkovic-Radak M."/>
            <person name="Jelic M."/>
            <person name="Veselinovic M.S."/>
            <person name="Tanaskovic M."/>
            <person name="Eric P."/>
            <person name="Gao J.J."/>
            <person name="Katoh T.K."/>
            <person name="Toda M.J."/>
            <person name="Watabe H."/>
            <person name="Watada M."/>
            <person name="Davis J.S."/>
            <person name="Moyle L.C."/>
            <person name="Manoli G."/>
            <person name="Bertolini E."/>
            <person name="Kostal V."/>
            <person name="Hawley R.S."/>
            <person name="Takahashi A."/>
            <person name="Jones C.D."/>
            <person name="Price D.K."/>
            <person name="Whiteman N."/>
            <person name="Kopp A."/>
            <person name="Matute D.R."/>
            <person name="Petrov D.A."/>
        </authorList>
    </citation>
    <scope>NUCLEOTIDE SEQUENCE [LARGE SCALE GENOMIC DNA]</scope>
</reference>
<accession>A0A6P4FRF3</accession>
<evidence type="ECO:0000313" key="3">
    <source>
        <dbReference type="Proteomes" id="UP001652680"/>
    </source>
</evidence>
<keyword evidence="1" id="KW-0732">Signal</keyword>
<dbReference type="GeneID" id="108053069"/>
<proteinExistence type="predicted"/>
<reference evidence="4 5" key="2">
    <citation type="submission" date="2025-04" db="UniProtKB">
        <authorList>
            <consortium name="RefSeq"/>
        </authorList>
    </citation>
    <scope>IDENTIFICATION</scope>
</reference>
<evidence type="ECO:0000313" key="5">
    <source>
        <dbReference type="RefSeq" id="XP_016992034.1"/>
    </source>
</evidence>
<keyword evidence="3" id="KW-1185">Reference proteome</keyword>
<reference evidence="2" key="3">
    <citation type="submission" date="2025-05" db="UniProtKB">
        <authorList>
            <consortium name="EnsemblMetazoa"/>
        </authorList>
    </citation>
    <scope>IDENTIFICATION</scope>
</reference>
<sequence length="67" mass="7783">MTSPFGGVTCFWLSLIWLQLTLINAGLEFLREFVPLNLVRLRQIEEEEREFEGECTLGAISIRMFAF</sequence>
<evidence type="ECO:0000313" key="4">
    <source>
        <dbReference type="RefSeq" id="XP_016991125.1"/>
    </source>
</evidence>
<dbReference type="OrthoDB" id="7814783at2759"/>
<dbReference type="AlphaFoldDB" id="A0A6P4FRF3"/>
<feature type="chain" id="PRO_5044647319" evidence="1">
    <location>
        <begin position="26"/>
        <end position="67"/>
    </location>
</feature>
<dbReference type="EnsemblMetazoa" id="XM_017135636.1">
    <property type="protein sequence ID" value="XP_016991125.1"/>
    <property type="gene ID" value="LOC108053069"/>
</dbReference>